<reference evidence="1 2" key="1">
    <citation type="submission" date="2019-05" db="EMBL/GenBank/DDBJ databases">
        <title>Mikania micrantha, genome provides insights into the molecular mechanism of rapid growth.</title>
        <authorList>
            <person name="Liu B."/>
        </authorList>
    </citation>
    <scope>NUCLEOTIDE SEQUENCE [LARGE SCALE GENOMIC DNA]</scope>
    <source>
        <strain evidence="1">NLD-2019</strain>
        <tissue evidence="1">Leaf</tissue>
    </source>
</reference>
<dbReference type="EMBL" id="SZYD01000001">
    <property type="protein sequence ID" value="KAD7478659.1"/>
    <property type="molecule type" value="Genomic_DNA"/>
</dbReference>
<organism evidence="1 2">
    <name type="scientific">Mikania micrantha</name>
    <name type="common">bitter vine</name>
    <dbReference type="NCBI Taxonomy" id="192012"/>
    <lineage>
        <taxon>Eukaryota</taxon>
        <taxon>Viridiplantae</taxon>
        <taxon>Streptophyta</taxon>
        <taxon>Embryophyta</taxon>
        <taxon>Tracheophyta</taxon>
        <taxon>Spermatophyta</taxon>
        <taxon>Magnoliopsida</taxon>
        <taxon>eudicotyledons</taxon>
        <taxon>Gunneridae</taxon>
        <taxon>Pentapetalae</taxon>
        <taxon>asterids</taxon>
        <taxon>campanulids</taxon>
        <taxon>Asterales</taxon>
        <taxon>Asteraceae</taxon>
        <taxon>Asteroideae</taxon>
        <taxon>Heliantheae alliance</taxon>
        <taxon>Eupatorieae</taxon>
        <taxon>Mikania</taxon>
    </lineage>
</organism>
<proteinExistence type="predicted"/>
<accession>A0A5N6Q242</accession>
<sequence length="365" mass="41902">MTLKRLIVVFSNAIQLLRRVAVAMSFLFVTRISQQNVLKAAKVCFVDSVKFVDQKWCLLHMILLSRSCKVDFGKKADELSQTKLNLEDVECAAPTRRKTVKATQFHILWGALIIDILPWGYYLKANTSPLLNRVESSKLSNFSGAIVLRFVGFWESMDFNNCSHAMTSLSFLIFDENFSLIGQQKCTLERLVDQRMMSVHMALLSRYHGSDLDTVQGNALDNMEMHGSDLNVVHSKASIEYGNGTNMEVQPRGDKGTNDVLVEEIHESCNAHKFVVNQYFCLDFGWHGIVLTQFKVSLLDNMECRPMKINENTHVEYVQYYARCWRCRKVAHIAWLKLTDKHFYTLVRLGKLSFQPLCLTRNKPP</sequence>
<dbReference type="Proteomes" id="UP000326396">
    <property type="component" value="Linkage Group LG1"/>
</dbReference>
<gene>
    <name evidence="1" type="ORF">E3N88_01795</name>
</gene>
<evidence type="ECO:0000313" key="1">
    <source>
        <dbReference type="EMBL" id="KAD7478659.1"/>
    </source>
</evidence>
<dbReference type="AlphaFoldDB" id="A0A5N6Q242"/>
<keyword evidence="2" id="KW-1185">Reference proteome</keyword>
<evidence type="ECO:0000313" key="2">
    <source>
        <dbReference type="Proteomes" id="UP000326396"/>
    </source>
</evidence>
<protein>
    <submittedName>
        <fullName evidence="1">Uncharacterized protein</fullName>
    </submittedName>
</protein>
<name>A0A5N6Q242_9ASTR</name>
<comment type="caution">
    <text evidence="1">The sequence shown here is derived from an EMBL/GenBank/DDBJ whole genome shotgun (WGS) entry which is preliminary data.</text>
</comment>